<dbReference type="SUPFAM" id="SSF46785">
    <property type="entry name" value="Winged helix' DNA-binding domain"/>
    <property type="match status" value="1"/>
</dbReference>
<keyword evidence="2" id="KW-0238">DNA-binding</keyword>
<dbReference type="InterPro" id="IPR008920">
    <property type="entry name" value="TF_FadR/GntR_C"/>
</dbReference>
<evidence type="ECO:0000313" key="5">
    <source>
        <dbReference type="EMBL" id="MTV39270.1"/>
    </source>
</evidence>
<dbReference type="Gene3D" id="1.10.10.10">
    <property type="entry name" value="Winged helix-like DNA-binding domain superfamily/Winged helix DNA-binding domain"/>
    <property type="match status" value="1"/>
</dbReference>
<reference evidence="5 6" key="1">
    <citation type="submission" date="2019-11" db="EMBL/GenBank/DDBJ databases">
        <title>Type strains purchased from KCTC, JCM and DSMZ.</title>
        <authorList>
            <person name="Lu H."/>
        </authorList>
    </citation>
    <scope>NUCLEOTIDE SEQUENCE [LARGE SCALE GENOMIC DNA]</scope>
    <source>
        <strain evidence="5 6">KCTC 22382</strain>
    </source>
</reference>
<evidence type="ECO:0000256" key="3">
    <source>
        <dbReference type="ARBA" id="ARBA00023163"/>
    </source>
</evidence>
<dbReference type="GO" id="GO:0003700">
    <property type="term" value="F:DNA-binding transcription factor activity"/>
    <property type="evidence" value="ECO:0007669"/>
    <property type="project" value="InterPro"/>
</dbReference>
<evidence type="ECO:0000256" key="1">
    <source>
        <dbReference type="ARBA" id="ARBA00023015"/>
    </source>
</evidence>
<evidence type="ECO:0000259" key="4">
    <source>
        <dbReference type="PROSITE" id="PS50949"/>
    </source>
</evidence>
<dbReference type="InterPro" id="IPR000524">
    <property type="entry name" value="Tscrpt_reg_HTH_GntR"/>
</dbReference>
<dbReference type="CDD" id="cd07377">
    <property type="entry name" value="WHTH_GntR"/>
    <property type="match status" value="1"/>
</dbReference>
<dbReference type="Pfam" id="PF07729">
    <property type="entry name" value="FCD"/>
    <property type="match status" value="1"/>
</dbReference>
<dbReference type="PRINTS" id="PR00035">
    <property type="entry name" value="HTHGNTR"/>
</dbReference>
<dbReference type="PANTHER" id="PTHR43537:SF24">
    <property type="entry name" value="GLUCONATE OPERON TRANSCRIPTIONAL REPRESSOR"/>
    <property type="match status" value="1"/>
</dbReference>
<dbReference type="SUPFAM" id="SSF48008">
    <property type="entry name" value="GntR ligand-binding domain-like"/>
    <property type="match status" value="1"/>
</dbReference>
<keyword evidence="3" id="KW-0804">Transcription</keyword>
<dbReference type="Pfam" id="PF00392">
    <property type="entry name" value="GntR"/>
    <property type="match status" value="1"/>
</dbReference>
<keyword evidence="6" id="KW-1185">Reference proteome</keyword>
<accession>A0A6L6PJQ2</accession>
<protein>
    <submittedName>
        <fullName evidence="5">FCD domain-containing protein</fullName>
    </submittedName>
</protein>
<dbReference type="GO" id="GO:0043565">
    <property type="term" value="F:sequence-specific DNA binding"/>
    <property type="evidence" value="ECO:0007669"/>
    <property type="project" value="InterPro"/>
</dbReference>
<dbReference type="PANTHER" id="PTHR43537">
    <property type="entry name" value="TRANSCRIPTIONAL REGULATOR, GNTR FAMILY"/>
    <property type="match status" value="1"/>
</dbReference>
<dbReference type="Gene3D" id="1.20.120.530">
    <property type="entry name" value="GntR ligand-binding domain-like"/>
    <property type="match status" value="1"/>
</dbReference>
<dbReference type="PRINTS" id="PR00033">
    <property type="entry name" value="HTHASNC"/>
</dbReference>
<comment type="caution">
    <text evidence="5">The sequence shown here is derived from an EMBL/GenBank/DDBJ whole genome shotgun (WGS) entry which is preliminary data.</text>
</comment>
<dbReference type="InterPro" id="IPR036390">
    <property type="entry name" value="WH_DNA-bd_sf"/>
</dbReference>
<proteinExistence type="predicted"/>
<feature type="domain" description="HTH gntR-type" evidence="4">
    <location>
        <begin position="52"/>
        <end position="119"/>
    </location>
</feature>
<dbReference type="InterPro" id="IPR000485">
    <property type="entry name" value="AsnC-type_HTH_dom"/>
</dbReference>
<dbReference type="Proteomes" id="UP000475582">
    <property type="component" value="Unassembled WGS sequence"/>
</dbReference>
<dbReference type="SMART" id="SM00895">
    <property type="entry name" value="FCD"/>
    <property type="match status" value="1"/>
</dbReference>
<dbReference type="EMBL" id="WNKY01000018">
    <property type="protein sequence ID" value="MTV39270.1"/>
    <property type="molecule type" value="Genomic_DNA"/>
</dbReference>
<evidence type="ECO:0000313" key="6">
    <source>
        <dbReference type="Proteomes" id="UP000475582"/>
    </source>
</evidence>
<dbReference type="InterPro" id="IPR036388">
    <property type="entry name" value="WH-like_DNA-bd_sf"/>
</dbReference>
<dbReference type="SMART" id="SM00345">
    <property type="entry name" value="HTH_GNTR"/>
    <property type="match status" value="1"/>
</dbReference>
<name>A0A6L6PJQ2_9BURK</name>
<evidence type="ECO:0000256" key="2">
    <source>
        <dbReference type="ARBA" id="ARBA00023125"/>
    </source>
</evidence>
<dbReference type="OrthoDB" id="8851860at2"/>
<dbReference type="PROSITE" id="PS50949">
    <property type="entry name" value="HTH_GNTR"/>
    <property type="match status" value="1"/>
</dbReference>
<organism evidence="5 6">
    <name type="scientific">Duganella radicis</name>
    <dbReference type="NCBI Taxonomy" id="551988"/>
    <lineage>
        <taxon>Bacteria</taxon>
        <taxon>Pseudomonadati</taxon>
        <taxon>Pseudomonadota</taxon>
        <taxon>Betaproteobacteria</taxon>
        <taxon>Burkholderiales</taxon>
        <taxon>Oxalobacteraceae</taxon>
        <taxon>Telluria group</taxon>
        <taxon>Duganella</taxon>
    </lineage>
</organism>
<keyword evidence="1" id="KW-0805">Transcription regulation</keyword>
<dbReference type="AlphaFoldDB" id="A0A6L6PJQ2"/>
<sequence>MAVAQPNNYKGNSAGGANYHRLCSSGRRSCAICSILHITMPIPAHTPAIARPLARTEVYRTLKQWIVDLTLQPEETIRDLDLAERLGVSRTPVREALRQLEDEGLVVTSFHKWTKVAPAEPAEAMQLYPVVAALEGMAVRLALAHLTAGDLAALDHSNRALEQAIQQGDSAAATRLDMQFHGLLVERSGNAEIARLLATLRPRIQRIELAYFGDQPMALESVRDHQAVLAALRDGDADAACAAVQRNWEWQHTPLPSIKE</sequence>
<dbReference type="InterPro" id="IPR011711">
    <property type="entry name" value="GntR_C"/>
</dbReference>
<gene>
    <name evidence="5" type="ORF">GM676_16985</name>
</gene>